<reference evidence="3 4" key="1">
    <citation type="journal article" date="2011" name="J. Bacteriol.">
        <title>Genome sequence of Helicobacter bizzozeronii strain CIII-1, an isolate from human gastric mucosa.</title>
        <authorList>
            <person name="Schott T."/>
            <person name="Rossi M."/>
            <person name="Hanninen M.L."/>
        </authorList>
    </citation>
    <scope>NUCLEOTIDE SEQUENCE [LARGE SCALE GENOMIC DNA]</scope>
    <source>
        <strain evidence="3 4">CIII-1</strain>
    </source>
</reference>
<sequence length="374" mass="42817">MRLLMLLCLCIGSLLASGLTSEDNLQALSKFLGANPLEKERTSLNAKFDVVVAVRSEVYNKLYVFVVSKDNSQAYRTQDFLERATPQEKTYIQQRIQEARAYENTPPKIRDMLNNKVPEGDDEGEETDPRDIALLSLKPLEGTDFNIAQIKDYAQAHQGAFYGWGVRTTTYSTWILDKGNTLAIELTDPSGGFKQARQMIRQSMQEMQKANDAYYHRDFNALFDLIPTSQIVTILSQNPQAKDLYIVLPSVADSNMEIFAQSQRIVEDFPNMLKKANLHIILTDERNTNNNGDIQTFNQQVRCRQNNATKIALFQNYFAIKGTYYVNLDCSSPKEKHPEHKWANWQDAFFGMGACGDRVVDYHPVPFIYEYRKD</sequence>
<feature type="signal peptide" evidence="2">
    <location>
        <begin position="1"/>
        <end position="16"/>
    </location>
</feature>
<gene>
    <name evidence="3" type="ordered locus">HBZC1_13150</name>
</gene>
<dbReference type="KEGG" id="hbi:HBZC1_13150"/>
<evidence type="ECO:0008006" key="5">
    <source>
        <dbReference type="Google" id="ProtNLM"/>
    </source>
</evidence>
<dbReference type="HOGENOM" id="CLU_782502_0_0_7"/>
<dbReference type="RefSeq" id="WP_013890716.1">
    <property type="nucleotide sequence ID" value="NC_015674.1"/>
</dbReference>
<protein>
    <recommendedName>
        <fullName evidence="5">Periplasmic protein</fullName>
    </recommendedName>
</protein>
<evidence type="ECO:0000313" key="3">
    <source>
        <dbReference type="EMBL" id="CCB80301.1"/>
    </source>
</evidence>
<evidence type="ECO:0000313" key="4">
    <source>
        <dbReference type="Proteomes" id="UP000008387"/>
    </source>
</evidence>
<dbReference type="AlphaFoldDB" id="F8KTX2"/>
<keyword evidence="4" id="KW-1185">Reference proteome</keyword>
<evidence type="ECO:0000256" key="2">
    <source>
        <dbReference type="SAM" id="SignalP"/>
    </source>
</evidence>
<dbReference type="Proteomes" id="UP000008387">
    <property type="component" value="Chromosome"/>
</dbReference>
<feature type="chain" id="PRO_5003373937" description="Periplasmic protein" evidence="2">
    <location>
        <begin position="17"/>
        <end position="374"/>
    </location>
</feature>
<accession>F8KTX2</accession>
<organism evidence="3 4">
    <name type="scientific">Helicobacter bizzozeronii (strain CIII-1)</name>
    <dbReference type="NCBI Taxonomy" id="1002804"/>
    <lineage>
        <taxon>Bacteria</taxon>
        <taxon>Pseudomonadati</taxon>
        <taxon>Campylobacterota</taxon>
        <taxon>Epsilonproteobacteria</taxon>
        <taxon>Campylobacterales</taxon>
        <taxon>Helicobacteraceae</taxon>
        <taxon>Helicobacter</taxon>
    </lineage>
</organism>
<evidence type="ECO:0000256" key="1">
    <source>
        <dbReference type="SAM" id="MobiDB-lite"/>
    </source>
</evidence>
<dbReference type="STRING" id="1002804.HBZC1_13150"/>
<feature type="region of interest" description="Disordered" evidence="1">
    <location>
        <begin position="108"/>
        <end position="127"/>
    </location>
</feature>
<dbReference type="EMBL" id="FR871757">
    <property type="protein sequence ID" value="CCB80301.1"/>
    <property type="molecule type" value="Genomic_DNA"/>
</dbReference>
<name>F8KTX2_HELBC</name>
<proteinExistence type="predicted"/>
<keyword evidence="2" id="KW-0732">Signal</keyword>